<proteinExistence type="predicted"/>
<organism evidence="1 2">
    <name type="scientific">Bagarius yarrelli</name>
    <name type="common">Goonch</name>
    <name type="synonym">Bagrus yarrelli</name>
    <dbReference type="NCBI Taxonomy" id="175774"/>
    <lineage>
        <taxon>Eukaryota</taxon>
        <taxon>Metazoa</taxon>
        <taxon>Chordata</taxon>
        <taxon>Craniata</taxon>
        <taxon>Vertebrata</taxon>
        <taxon>Euteleostomi</taxon>
        <taxon>Actinopterygii</taxon>
        <taxon>Neopterygii</taxon>
        <taxon>Teleostei</taxon>
        <taxon>Ostariophysi</taxon>
        <taxon>Siluriformes</taxon>
        <taxon>Sisoridae</taxon>
        <taxon>Sisorinae</taxon>
        <taxon>Bagarius</taxon>
    </lineage>
</organism>
<dbReference type="Proteomes" id="UP000319801">
    <property type="component" value="Unassembled WGS sequence"/>
</dbReference>
<dbReference type="AlphaFoldDB" id="A0A556VXU7"/>
<evidence type="ECO:0000313" key="1">
    <source>
        <dbReference type="EMBL" id="TVK90455.1"/>
    </source>
</evidence>
<sequence length="132" mass="14642">MNPSPVYLHPQVLKEDLYLRAVGGCGTIQDDAQQEAMISGAVSFAVRPLGQSDMSVKHPHRYGLLCWGLSVLLIQSISSHPAIKHCRKRQPDKRIHQWPLVRKLEDFNASPCTSLLFSSTHSPLMGTLLLGD</sequence>
<gene>
    <name evidence="1" type="ORF">Baya_2536</name>
</gene>
<dbReference type="EMBL" id="VCAZ01000007">
    <property type="protein sequence ID" value="TVK90455.1"/>
    <property type="molecule type" value="Genomic_DNA"/>
</dbReference>
<keyword evidence="2" id="KW-1185">Reference proteome</keyword>
<comment type="caution">
    <text evidence="1">The sequence shown here is derived from an EMBL/GenBank/DDBJ whole genome shotgun (WGS) entry which is preliminary data.</text>
</comment>
<accession>A0A556VXU7</accession>
<reference evidence="1 2" key="1">
    <citation type="journal article" date="2019" name="Genome Biol. Evol.">
        <title>Whole-Genome Sequencing of the Giant Devil Catfish, Bagarius yarrelli.</title>
        <authorList>
            <person name="Jiang W."/>
            <person name="Lv Y."/>
            <person name="Cheng L."/>
            <person name="Yang K."/>
            <person name="Chao B."/>
            <person name="Wang X."/>
            <person name="Li Y."/>
            <person name="Pan X."/>
            <person name="You X."/>
            <person name="Zhang Y."/>
            <person name="Yang J."/>
            <person name="Li J."/>
            <person name="Zhang X."/>
            <person name="Liu S."/>
            <person name="Sun C."/>
            <person name="Yang J."/>
            <person name="Shi Q."/>
        </authorList>
    </citation>
    <scope>NUCLEOTIDE SEQUENCE [LARGE SCALE GENOMIC DNA]</scope>
    <source>
        <strain evidence="1">JWS20170419001</strain>
        <tissue evidence="1">Muscle</tissue>
    </source>
</reference>
<name>A0A556VXU7_BAGYA</name>
<evidence type="ECO:0000313" key="2">
    <source>
        <dbReference type="Proteomes" id="UP000319801"/>
    </source>
</evidence>
<protein>
    <submittedName>
        <fullName evidence="1">Uncharacterized protein</fullName>
    </submittedName>
</protein>